<accession>A0A084GW82</accession>
<proteinExistence type="inferred from homology"/>
<dbReference type="FunFam" id="3.40.50.300:FF:000032">
    <property type="entry name" value="Export ABC transporter ATP-binding protein"/>
    <property type="match status" value="1"/>
</dbReference>
<sequence>MSFSFENVRKIYRTGEVEVPALNDVSIACGKGEIIVILGPSGSGKSTFLNVAGGIDRADGGQVTVQGENLHEMNDRQLTLFRRKHAGFIFQSYNLISALTVRENVETGADISDHPLSPDEILDKVGMSEHQHKFPHQLSGGEQQRTAIARAIAKNPSILFCDEPTGALDEETGKKILSLIQEINRMYGTTILMITHNPGIADMAHTVMKMKSGKIIETVKNEAPIPAEQVKWV</sequence>
<keyword evidence="2" id="KW-0813">Transport</keyword>
<comment type="caution">
    <text evidence="6">The sequence shown here is derived from an EMBL/GenBank/DDBJ whole genome shotgun (WGS) entry which is preliminary data.</text>
</comment>
<protein>
    <submittedName>
        <fullName evidence="6">ABC transporter ATP-binding protein</fullName>
    </submittedName>
</protein>
<dbReference type="OrthoDB" id="9791546at2"/>
<dbReference type="SUPFAM" id="SSF52540">
    <property type="entry name" value="P-loop containing nucleoside triphosphate hydrolases"/>
    <property type="match status" value="1"/>
</dbReference>
<dbReference type="GO" id="GO:0022857">
    <property type="term" value="F:transmembrane transporter activity"/>
    <property type="evidence" value="ECO:0007669"/>
    <property type="project" value="UniProtKB-ARBA"/>
</dbReference>
<keyword evidence="7" id="KW-1185">Reference proteome</keyword>
<dbReference type="CDD" id="cd03255">
    <property type="entry name" value="ABC_MJ0796_LolCDE_FtsE"/>
    <property type="match status" value="1"/>
</dbReference>
<feature type="domain" description="ABC transporter" evidence="5">
    <location>
        <begin position="3"/>
        <end position="233"/>
    </location>
</feature>
<dbReference type="InterPro" id="IPR003593">
    <property type="entry name" value="AAA+_ATPase"/>
</dbReference>
<dbReference type="STRING" id="246786.GS18_0210700"/>
<dbReference type="RefSeq" id="WP_035207007.1">
    <property type="nucleotide sequence ID" value="NZ_JNVC02000005.1"/>
</dbReference>
<evidence type="ECO:0000256" key="1">
    <source>
        <dbReference type="ARBA" id="ARBA00005417"/>
    </source>
</evidence>
<dbReference type="EMBL" id="JNVC02000005">
    <property type="protein sequence ID" value="KEZ51594.1"/>
    <property type="molecule type" value="Genomic_DNA"/>
</dbReference>
<evidence type="ECO:0000259" key="5">
    <source>
        <dbReference type="PROSITE" id="PS50893"/>
    </source>
</evidence>
<dbReference type="Pfam" id="PF00005">
    <property type="entry name" value="ABC_tran"/>
    <property type="match status" value="1"/>
</dbReference>
<dbReference type="SMART" id="SM00382">
    <property type="entry name" value="AAA"/>
    <property type="match status" value="1"/>
</dbReference>
<dbReference type="Proteomes" id="UP000028549">
    <property type="component" value="Unassembled WGS sequence"/>
</dbReference>
<dbReference type="InterPro" id="IPR017911">
    <property type="entry name" value="MacB-like_ATP-bd"/>
</dbReference>
<dbReference type="GO" id="GO:0016887">
    <property type="term" value="F:ATP hydrolysis activity"/>
    <property type="evidence" value="ECO:0007669"/>
    <property type="project" value="InterPro"/>
</dbReference>
<dbReference type="GO" id="GO:0005524">
    <property type="term" value="F:ATP binding"/>
    <property type="evidence" value="ECO:0007669"/>
    <property type="project" value="UniProtKB-KW"/>
</dbReference>
<evidence type="ECO:0000256" key="3">
    <source>
        <dbReference type="ARBA" id="ARBA00022741"/>
    </source>
</evidence>
<dbReference type="PROSITE" id="PS50893">
    <property type="entry name" value="ABC_TRANSPORTER_2"/>
    <property type="match status" value="1"/>
</dbReference>
<keyword evidence="3" id="KW-0547">Nucleotide-binding</keyword>
<dbReference type="PANTHER" id="PTHR42798">
    <property type="entry name" value="LIPOPROTEIN-RELEASING SYSTEM ATP-BINDING PROTEIN LOLD"/>
    <property type="match status" value="1"/>
</dbReference>
<evidence type="ECO:0000313" key="7">
    <source>
        <dbReference type="Proteomes" id="UP000028549"/>
    </source>
</evidence>
<keyword evidence="4 6" id="KW-0067">ATP-binding</keyword>
<evidence type="ECO:0000256" key="2">
    <source>
        <dbReference type="ARBA" id="ARBA00022448"/>
    </source>
</evidence>
<dbReference type="AlphaFoldDB" id="A0A084GW82"/>
<evidence type="ECO:0000313" key="6">
    <source>
        <dbReference type="EMBL" id="KEZ51594.1"/>
    </source>
</evidence>
<name>A0A084GW82_METID</name>
<reference evidence="6 7" key="1">
    <citation type="journal article" date="2005" name="Int. J. Syst. Evol. Microbiol.">
        <title>Bacillus cibi sp. nov., isolated from jeotgal, a traditional Korean fermented seafood.</title>
        <authorList>
            <person name="Yoon J.H."/>
            <person name="Lee C.H."/>
            <person name="Oh T.K."/>
        </authorList>
    </citation>
    <scope>NUCLEOTIDE SEQUENCE [LARGE SCALE GENOMIC DNA]</scope>
    <source>
        <strain evidence="6 7">DSM 16189</strain>
    </source>
</reference>
<organism evidence="6 7">
    <name type="scientific">Metabacillus indicus</name>
    <name type="common">Bacillus indicus</name>
    <dbReference type="NCBI Taxonomy" id="246786"/>
    <lineage>
        <taxon>Bacteria</taxon>
        <taxon>Bacillati</taxon>
        <taxon>Bacillota</taxon>
        <taxon>Bacilli</taxon>
        <taxon>Bacillales</taxon>
        <taxon>Bacillaceae</taxon>
        <taxon>Metabacillus</taxon>
    </lineage>
</organism>
<dbReference type="InterPro" id="IPR027417">
    <property type="entry name" value="P-loop_NTPase"/>
</dbReference>
<gene>
    <name evidence="6" type="ORF">GS18_0210700</name>
</gene>
<evidence type="ECO:0000256" key="4">
    <source>
        <dbReference type="ARBA" id="ARBA00022840"/>
    </source>
</evidence>
<comment type="similarity">
    <text evidence="1">Belongs to the ABC transporter superfamily.</text>
</comment>
<dbReference type="InterPro" id="IPR003439">
    <property type="entry name" value="ABC_transporter-like_ATP-bd"/>
</dbReference>
<dbReference type="Gene3D" id="3.40.50.300">
    <property type="entry name" value="P-loop containing nucleotide triphosphate hydrolases"/>
    <property type="match status" value="1"/>
</dbReference>
<dbReference type="PANTHER" id="PTHR42798:SF2">
    <property type="entry name" value="ABC TRANSPORTER ATP-BINDING PROTEIN MG467-RELATED"/>
    <property type="match status" value="1"/>
</dbReference>
<dbReference type="GO" id="GO:0098796">
    <property type="term" value="C:membrane protein complex"/>
    <property type="evidence" value="ECO:0007669"/>
    <property type="project" value="UniProtKB-ARBA"/>
</dbReference>